<keyword evidence="8 11" id="KW-0472">Membrane</keyword>
<comment type="catalytic activity">
    <reaction evidence="9">
        <text>Hydrolyzes the peptide bond -P2-(S-farnesyl or geranylgeranyl)C-P1'-P2'-P3'-COOH where P1' and P2' are amino acids with aliphatic sidechains and P3' is any C-terminal residue.</text>
        <dbReference type="EC" id="3.4.26.1"/>
    </reaction>
</comment>
<dbReference type="RefSeq" id="XP_008855519.1">
    <property type="nucleotide sequence ID" value="XM_008857297.1"/>
</dbReference>
<dbReference type="Proteomes" id="UP000006769">
    <property type="component" value="Unassembled WGS sequence"/>
</dbReference>
<evidence type="ECO:0000256" key="4">
    <source>
        <dbReference type="ARBA" id="ARBA00022692"/>
    </source>
</evidence>
<dbReference type="PANTHER" id="PTHR13046">
    <property type="entry name" value="PROTEASE U48 CAAX PRENYL PROTEASE RCE1"/>
    <property type="match status" value="1"/>
</dbReference>
<dbReference type="EMBL" id="JH925583">
    <property type="protein sequence ID" value="EKE42149.1"/>
    <property type="molecule type" value="Genomic_DNA"/>
</dbReference>
<dbReference type="GO" id="GO:0071586">
    <property type="term" value="P:CAAX-box protein processing"/>
    <property type="evidence" value="ECO:0007669"/>
    <property type="project" value="InterPro"/>
</dbReference>
<evidence type="ECO:0000256" key="2">
    <source>
        <dbReference type="ARBA" id="ARBA00006897"/>
    </source>
</evidence>
<feature type="domain" description="CAAX prenyl protease 2/Lysostaphin resistance protein A-like" evidence="12">
    <location>
        <begin position="100"/>
        <end position="201"/>
    </location>
</feature>
<keyword evidence="4 11" id="KW-0812">Transmembrane</keyword>
<comment type="similarity">
    <text evidence="2">Belongs to the peptidase U48 family.</text>
</comment>
<feature type="transmembrane region" description="Helical" evidence="11">
    <location>
        <begin position="216"/>
        <end position="236"/>
    </location>
</feature>
<evidence type="ECO:0000313" key="13">
    <source>
        <dbReference type="EMBL" id="EKE42149.1"/>
    </source>
</evidence>
<dbReference type="PANTHER" id="PTHR13046:SF0">
    <property type="entry name" value="CAAX PRENYL PROTEASE 2"/>
    <property type="match status" value="1"/>
</dbReference>
<feature type="transmembrane region" description="Helical" evidence="11">
    <location>
        <begin position="184"/>
        <end position="204"/>
    </location>
</feature>
<evidence type="ECO:0000256" key="3">
    <source>
        <dbReference type="ARBA" id="ARBA00022670"/>
    </source>
</evidence>
<dbReference type="AlphaFoldDB" id="K2HGY9"/>
<dbReference type="OrthoDB" id="18927at2759"/>
<protein>
    <recommendedName>
        <fullName evidence="10">intramembrane prenyl-peptidase Rce1</fullName>
        <ecNumber evidence="10">3.4.26.1</ecNumber>
    </recommendedName>
</protein>
<evidence type="ECO:0000256" key="8">
    <source>
        <dbReference type="ARBA" id="ARBA00023136"/>
    </source>
</evidence>
<feature type="transmembrane region" description="Helical" evidence="11">
    <location>
        <begin position="124"/>
        <end position="148"/>
    </location>
</feature>
<evidence type="ECO:0000256" key="9">
    <source>
        <dbReference type="ARBA" id="ARBA00047280"/>
    </source>
</evidence>
<dbReference type="VEuPathDB" id="AmoebaDB:ENU1_030830"/>
<dbReference type="InterPro" id="IPR003675">
    <property type="entry name" value="Rce1/LyrA-like_dom"/>
</dbReference>
<organism evidence="13 14">
    <name type="scientific">Entamoeba nuttalli (strain P19)</name>
    <name type="common">Amoeba</name>
    <dbReference type="NCBI Taxonomy" id="1076696"/>
    <lineage>
        <taxon>Eukaryota</taxon>
        <taxon>Amoebozoa</taxon>
        <taxon>Evosea</taxon>
        <taxon>Archamoebae</taxon>
        <taxon>Mastigamoebida</taxon>
        <taxon>Entamoebidae</taxon>
        <taxon>Entamoeba</taxon>
    </lineage>
</organism>
<feature type="transmembrane region" description="Helical" evidence="11">
    <location>
        <begin position="62"/>
        <end position="88"/>
    </location>
</feature>
<feature type="transmembrane region" description="Helical" evidence="11">
    <location>
        <begin position="38"/>
        <end position="56"/>
    </location>
</feature>
<dbReference type="GeneID" id="20071693"/>
<evidence type="ECO:0000256" key="1">
    <source>
        <dbReference type="ARBA" id="ARBA00004477"/>
    </source>
</evidence>
<keyword evidence="6" id="KW-0256">Endoplasmic reticulum</keyword>
<comment type="subcellular location">
    <subcellularLocation>
        <location evidence="1">Endoplasmic reticulum membrane</location>
        <topology evidence="1">Multi-pass membrane protein</topology>
    </subcellularLocation>
</comment>
<sequence>MIVVGWFMSIIITLTLTIILLAFLGTASHFISDENKIAIIRMIIGIGYCVFVTVILDVPLNFNIPVLSTLFHLTQIVVLFIGFIYCVYQQTDQIYCLNSLFIIRALVVAPIIEETLFRGVFIPYLLTNGCTSIFTFIYCSMLFGLAHINHLITEDVIDKAAIINTVIQVGFTTLFGMYSSYVFFSTKSVISCILCHAVANYLGFPDFTTMSDKKTAIIYLIGVTLFIGSFFIHGILF</sequence>
<evidence type="ECO:0000259" key="12">
    <source>
        <dbReference type="Pfam" id="PF02517"/>
    </source>
</evidence>
<evidence type="ECO:0000256" key="6">
    <source>
        <dbReference type="ARBA" id="ARBA00022824"/>
    </source>
</evidence>
<keyword evidence="5" id="KW-0378">Hydrolase</keyword>
<dbReference type="OMA" id="FPLICNT"/>
<evidence type="ECO:0000256" key="10">
    <source>
        <dbReference type="ARBA" id="ARBA00049729"/>
    </source>
</evidence>
<dbReference type="EC" id="3.4.26.1" evidence="10"/>
<dbReference type="GO" id="GO:0004222">
    <property type="term" value="F:metalloendopeptidase activity"/>
    <property type="evidence" value="ECO:0007669"/>
    <property type="project" value="InterPro"/>
</dbReference>
<evidence type="ECO:0000256" key="11">
    <source>
        <dbReference type="SAM" id="Phobius"/>
    </source>
</evidence>
<feature type="transmembrane region" description="Helical" evidence="11">
    <location>
        <begin position="6"/>
        <end position="26"/>
    </location>
</feature>
<gene>
    <name evidence="13" type="ORF">ENU1_030830</name>
</gene>
<keyword evidence="7 11" id="KW-1133">Transmembrane helix</keyword>
<dbReference type="InterPro" id="IPR039731">
    <property type="entry name" value="Rce1"/>
</dbReference>
<proteinExistence type="inferred from homology"/>
<reference evidence="13 14" key="1">
    <citation type="submission" date="2011-11" db="EMBL/GenBank/DDBJ databases">
        <authorList>
            <person name="Hannick L."/>
            <person name="Karamycheva S."/>
            <person name="Lorenzi H."/>
            <person name="Caler E."/>
        </authorList>
    </citation>
    <scope>NUCLEOTIDE SEQUENCE [LARGE SCALE GENOMIC DNA]</scope>
    <source>
        <strain evidence="13 14">P19</strain>
    </source>
</reference>
<dbReference type="Pfam" id="PF02517">
    <property type="entry name" value="Rce1-like"/>
    <property type="match status" value="1"/>
</dbReference>
<evidence type="ECO:0000256" key="7">
    <source>
        <dbReference type="ARBA" id="ARBA00022989"/>
    </source>
</evidence>
<feature type="transmembrane region" description="Helical" evidence="11">
    <location>
        <begin position="95"/>
        <end position="112"/>
    </location>
</feature>
<dbReference type="GO" id="GO:0005789">
    <property type="term" value="C:endoplasmic reticulum membrane"/>
    <property type="evidence" value="ECO:0007669"/>
    <property type="project" value="UniProtKB-SubCell"/>
</dbReference>
<accession>K2HGY9</accession>
<evidence type="ECO:0000256" key="5">
    <source>
        <dbReference type="ARBA" id="ARBA00022801"/>
    </source>
</evidence>
<evidence type="ECO:0000313" key="14">
    <source>
        <dbReference type="Proteomes" id="UP000006769"/>
    </source>
</evidence>
<feature type="transmembrane region" description="Helical" evidence="11">
    <location>
        <begin position="160"/>
        <end position="178"/>
    </location>
</feature>
<keyword evidence="3 13" id="KW-0645">Protease</keyword>
<name>K2HGY9_ENTNP</name>